<evidence type="ECO:0000313" key="1">
    <source>
        <dbReference type="EMBL" id="CAG8696759.1"/>
    </source>
</evidence>
<accession>A0A9N9EYR0</accession>
<dbReference type="OrthoDB" id="5598606at2759"/>
<sequence>YFYDLVIETLNDDNLIIGKDGIVMEIDESKFCKGKDTDEIWVWLIEGMQRRLEILCQNTLNQANGRLDLVAFAQVQVTLWRYGMAEPAISIKYYYVIVKKVTNLKKLAGVTLC</sequence>
<feature type="non-terminal residue" evidence="1">
    <location>
        <position position="1"/>
    </location>
</feature>
<name>A0A9N9EYR0_9GLOM</name>
<dbReference type="Proteomes" id="UP000789342">
    <property type="component" value="Unassembled WGS sequence"/>
</dbReference>
<reference evidence="1" key="1">
    <citation type="submission" date="2021-06" db="EMBL/GenBank/DDBJ databases">
        <authorList>
            <person name="Kallberg Y."/>
            <person name="Tangrot J."/>
            <person name="Rosling A."/>
        </authorList>
    </citation>
    <scope>NUCLEOTIDE SEQUENCE</scope>
    <source>
        <strain evidence="1">CL551</strain>
    </source>
</reference>
<protein>
    <submittedName>
        <fullName evidence="1">5376_t:CDS:1</fullName>
    </submittedName>
</protein>
<dbReference type="AlphaFoldDB" id="A0A9N9EYR0"/>
<keyword evidence="2" id="KW-1185">Reference proteome</keyword>
<evidence type="ECO:0000313" key="2">
    <source>
        <dbReference type="Proteomes" id="UP000789342"/>
    </source>
</evidence>
<dbReference type="EMBL" id="CAJVPV010016209">
    <property type="protein sequence ID" value="CAG8696759.1"/>
    <property type="molecule type" value="Genomic_DNA"/>
</dbReference>
<proteinExistence type="predicted"/>
<comment type="caution">
    <text evidence="1">The sequence shown here is derived from an EMBL/GenBank/DDBJ whole genome shotgun (WGS) entry which is preliminary data.</text>
</comment>
<feature type="non-terminal residue" evidence="1">
    <location>
        <position position="113"/>
    </location>
</feature>
<organism evidence="1 2">
    <name type="scientific">Acaulospora morrowiae</name>
    <dbReference type="NCBI Taxonomy" id="94023"/>
    <lineage>
        <taxon>Eukaryota</taxon>
        <taxon>Fungi</taxon>
        <taxon>Fungi incertae sedis</taxon>
        <taxon>Mucoromycota</taxon>
        <taxon>Glomeromycotina</taxon>
        <taxon>Glomeromycetes</taxon>
        <taxon>Diversisporales</taxon>
        <taxon>Acaulosporaceae</taxon>
        <taxon>Acaulospora</taxon>
    </lineage>
</organism>
<gene>
    <name evidence="1" type="ORF">AMORRO_LOCUS11888</name>
</gene>